<reference evidence="1" key="1">
    <citation type="submission" date="2020-01" db="EMBL/GenBank/DDBJ databases">
        <authorList>
            <consortium name="DOE Joint Genome Institute"/>
            <person name="Haridas S."/>
            <person name="Albert R."/>
            <person name="Binder M."/>
            <person name="Bloem J."/>
            <person name="Labutti K."/>
            <person name="Salamov A."/>
            <person name="Andreopoulos B."/>
            <person name="Baker S.E."/>
            <person name="Barry K."/>
            <person name="Bills G."/>
            <person name="Bluhm B.H."/>
            <person name="Cannon C."/>
            <person name="Castanera R."/>
            <person name="Culley D.E."/>
            <person name="Daum C."/>
            <person name="Ezra D."/>
            <person name="Gonzalez J.B."/>
            <person name="Henrissat B."/>
            <person name="Kuo A."/>
            <person name="Liang C."/>
            <person name="Lipzen A."/>
            <person name="Lutzoni F."/>
            <person name="Magnuson J."/>
            <person name="Mondo S."/>
            <person name="Nolan M."/>
            <person name="Ohm R."/>
            <person name="Pangilinan J."/>
            <person name="Park H.-J."/>
            <person name="Ramirez L."/>
            <person name="Alfaro M."/>
            <person name="Sun H."/>
            <person name="Tritt A."/>
            <person name="Yoshinaga Y."/>
            <person name="Zwiers L.-H."/>
            <person name="Turgeon B.G."/>
            <person name="Goodwin S.B."/>
            <person name="Spatafora J.W."/>
            <person name="Crous P.W."/>
            <person name="Grigoriev I.V."/>
        </authorList>
    </citation>
    <scope>NUCLEOTIDE SEQUENCE</scope>
    <source>
        <strain evidence="1">IPT5</strain>
    </source>
</reference>
<accession>A0A6A7BF17</accession>
<dbReference type="AlphaFoldDB" id="A0A6A7BF17"/>
<sequence length="171" mass="19080">MSAATKSMAGSGWRSRIRRPFTCCTFIKLPSRCCTVLHGRYLPARSGTLACRRVVVVWEFDRMNRTSAKLGNRGSSTMACIIHRTHPRCCLHLTCIACCSRLGRMCSPWRPAANAVEGGYPALACCWKAYLGQLDSFPPLHPVNKAQPQSCLFARGSLTWKPSLYQLDKRV</sequence>
<dbReference type="EMBL" id="MU006294">
    <property type="protein sequence ID" value="KAF2854011.1"/>
    <property type="molecule type" value="Genomic_DNA"/>
</dbReference>
<name>A0A6A7BF17_9PLEO</name>
<evidence type="ECO:0000313" key="1">
    <source>
        <dbReference type="EMBL" id="KAF2854011.1"/>
    </source>
</evidence>
<evidence type="ECO:0000313" key="2">
    <source>
        <dbReference type="Proteomes" id="UP000799423"/>
    </source>
</evidence>
<dbReference type="Proteomes" id="UP000799423">
    <property type="component" value="Unassembled WGS sequence"/>
</dbReference>
<proteinExistence type="predicted"/>
<organism evidence="1 2">
    <name type="scientific">Plenodomus tracheiphilus IPT5</name>
    <dbReference type="NCBI Taxonomy" id="1408161"/>
    <lineage>
        <taxon>Eukaryota</taxon>
        <taxon>Fungi</taxon>
        <taxon>Dikarya</taxon>
        <taxon>Ascomycota</taxon>
        <taxon>Pezizomycotina</taxon>
        <taxon>Dothideomycetes</taxon>
        <taxon>Pleosporomycetidae</taxon>
        <taxon>Pleosporales</taxon>
        <taxon>Pleosporineae</taxon>
        <taxon>Leptosphaeriaceae</taxon>
        <taxon>Plenodomus</taxon>
    </lineage>
</organism>
<protein>
    <submittedName>
        <fullName evidence="1">Uncharacterized protein</fullName>
    </submittedName>
</protein>
<gene>
    <name evidence="1" type="ORF">T440DRAFT_296638</name>
</gene>
<keyword evidence="2" id="KW-1185">Reference proteome</keyword>